<dbReference type="InterPro" id="IPR011256">
    <property type="entry name" value="Reg_factor_effector_dom_sf"/>
</dbReference>
<reference evidence="2 3" key="1">
    <citation type="submission" date="2018-07" db="EMBL/GenBank/DDBJ databases">
        <title>Sequencing the genomes of 1000 actinobacteria strains.</title>
        <authorList>
            <person name="Klenk H.-P."/>
        </authorList>
    </citation>
    <scope>NUCLEOTIDE SEQUENCE [LARGE SCALE GENOMIC DNA]</scope>
    <source>
        <strain evidence="2 3">DSM 14442</strain>
    </source>
</reference>
<feature type="domain" description="AraC effector-binding" evidence="1">
    <location>
        <begin position="16"/>
        <end position="173"/>
    </location>
</feature>
<dbReference type="InterPro" id="IPR010499">
    <property type="entry name" value="AraC_E-bd"/>
</dbReference>
<dbReference type="OrthoDB" id="795001at2"/>
<dbReference type="Pfam" id="PF06445">
    <property type="entry name" value="GyrI-like"/>
    <property type="match status" value="1"/>
</dbReference>
<evidence type="ECO:0000259" key="1">
    <source>
        <dbReference type="SMART" id="SM00871"/>
    </source>
</evidence>
<dbReference type="RefSeq" id="WP_115931091.1">
    <property type="nucleotide sequence ID" value="NZ_QREH01000001.1"/>
</dbReference>
<proteinExistence type="predicted"/>
<protein>
    <submittedName>
        <fullName evidence="2">Effector-binding domain-containing protein</fullName>
    </submittedName>
</protein>
<sequence>MTQNASNPYYLAAPYTEVTVLEVPPVTTVVQAVTDSPMASMAEVFDSTFSALFPTLGSHGLQPVGPAFALHTRMPSDTVDMEVGLPVDRPLEEPVTAGSGITLESSELPGGRIAIVSHLGAYEGLGDAWGAFMRAVAEAGHQPALPFWEIYVTEPSPDQDPAAMRTDLVTLLA</sequence>
<dbReference type="Gene3D" id="3.20.80.10">
    <property type="entry name" value="Regulatory factor, effector binding domain"/>
    <property type="match status" value="1"/>
</dbReference>
<name>A0A3D9L935_9MICC</name>
<organism evidence="2 3">
    <name type="scientific">Citricoccus muralis</name>
    <dbReference type="NCBI Taxonomy" id="169134"/>
    <lineage>
        <taxon>Bacteria</taxon>
        <taxon>Bacillati</taxon>
        <taxon>Actinomycetota</taxon>
        <taxon>Actinomycetes</taxon>
        <taxon>Micrococcales</taxon>
        <taxon>Micrococcaceae</taxon>
        <taxon>Citricoccus</taxon>
    </lineage>
</organism>
<gene>
    <name evidence="2" type="ORF">C8E99_0660</name>
</gene>
<dbReference type="EMBL" id="QREH01000001">
    <property type="protein sequence ID" value="REE02871.1"/>
    <property type="molecule type" value="Genomic_DNA"/>
</dbReference>
<dbReference type="SUPFAM" id="SSF55136">
    <property type="entry name" value="Probable bacterial effector-binding domain"/>
    <property type="match status" value="1"/>
</dbReference>
<evidence type="ECO:0000313" key="2">
    <source>
        <dbReference type="EMBL" id="REE02871.1"/>
    </source>
</evidence>
<comment type="caution">
    <text evidence="2">The sequence shown here is derived from an EMBL/GenBank/DDBJ whole genome shotgun (WGS) entry which is preliminary data.</text>
</comment>
<dbReference type="AlphaFoldDB" id="A0A3D9L935"/>
<dbReference type="Proteomes" id="UP000256727">
    <property type="component" value="Unassembled WGS sequence"/>
</dbReference>
<dbReference type="SMART" id="SM00871">
    <property type="entry name" value="AraC_E_bind"/>
    <property type="match status" value="1"/>
</dbReference>
<accession>A0A3D9L935</accession>
<keyword evidence="3" id="KW-1185">Reference proteome</keyword>
<dbReference type="InterPro" id="IPR029442">
    <property type="entry name" value="GyrI-like"/>
</dbReference>
<evidence type="ECO:0000313" key="3">
    <source>
        <dbReference type="Proteomes" id="UP000256727"/>
    </source>
</evidence>